<reference evidence="1 2" key="1">
    <citation type="journal article" date="2022" name="Int. J. Syst. Evol. Microbiol.">
        <title>Neobacillus kokaensis sp. nov., isolated from soil.</title>
        <authorList>
            <person name="Yuki K."/>
            <person name="Matsubara H."/>
            <person name="Yamaguchi S."/>
        </authorList>
    </citation>
    <scope>NUCLEOTIDE SEQUENCE [LARGE SCALE GENOMIC DNA]</scope>
    <source>
        <strain evidence="1 2">LOB 377</strain>
    </source>
</reference>
<name>A0ABQ3NCE4_9BACI</name>
<protein>
    <recommendedName>
        <fullName evidence="3">HicA family toxin-antitoxin system</fullName>
    </recommendedName>
</protein>
<dbReference type="Proteomes" id="UP000637074">
    <property type="component" value="Unassembled WGS sequence"/>
</dbReference>
<sequence>MFENIEVKKMFEGQFHECRQFKVSIRGKNYAGLLKDKEIQWFHPHPKNKLEKSHIRAIELKVQDLLN</sequence>
<evidence type="ECO:0008006" key="3">
    <source>
        <dbReference type="Google" id="ProtNLM"/>
    </source>
</evidence>
<evidence type="ECO:0000313" key="2">
    <source>
        <dbReference type="Proteomes" id="UP000637074"/>
    </source>
</evidence>
<accession>A0ABQ3NCE4</accession>
<dbReference type="RefSeq" id="WP_191277227.1">
    <property type="nucleotide sequence ID" value="NZ_BNDS01000048.1"/>
</dbReference>
<comment type="caution">
    <text evidence="1">The sequence shown here is derived from an EMBL/GenBank/DDBJ whole genome shotgun (WGS) entry which is preliminary data.</text>
</comment>
<organism evidence="1 2">
    <name type="scientific">Neobacillus kokaensis</name>
    <dbReference type="NCBI Taxonomy" id="2759023"/>
    <lineage>
        <taxon>Bacteria</taxon>
        <taxon>Bacillati</taxon>
        <taxon>Bacillota</taxon>
        <taxon>Bacilli</taxon>
        <taxon>Bacillales</taxon>
        <taxon>Bacillaceae</taxon>
        <taxon>Neobacillus</taxon>
    </lineage>
</organism>
<proteinExistence type="predicted"/>
<evidence type="ECO:0000313" key="1">
    <source>
        <dbReference type="EMBL" id="GHI01584.1"/>
    </source>
</evidence>
<keyword evidence="2" id="KW-1185">Reference proteome</keyword>
<gene>
    <name evidence="1" type="ORF">AM1BK_51260</name>
</gene>
<dbReference type="EMBL" id="BNDS01000048">
    <property type="protein sequence ID" value="GHI01584.1"/>
    <property type="molecule type" value="Genomic_DNA"/>
</dbReference>